<feature type="transmembrane region" description="Helical" evidence="2">
    <location>
        <begin position="19"/>
        <end position="37"/>
    </location>
</feature>
<evidence type="ECO:0000256" key="1">
    <source>
        <dbReference type="SAM" id="MobiDB-lite"/>
    </source>
</evidence>
<dbReference type="Pfam" id="PF10881">
    <property type="entry name" value="DUF2726"/>
    <property type="match status" value="1"/>
</dbReference>
<name>A0A2K8U6S7_9GAMM</name>
<proteinExistence type="predicted"/>
<keyword evidence="2" id="KW-1133">Transmembrane helix</keyword>
<organism evidence="4 5">
    <name type="scientific">Candidatus Thiodictyon syntrophicum</name>
    <dbReference type="NCBI Taxonomy" id="1166950"/>
    <lineage>
        <taxon>Bacteria</taxon>
        <taxon>Pseudomonadati</taxon>
        <taxon>Pseudomonadota</taxon>
        <taxon>Gammaproteobacteria</taxon>
        <taxon>Chromatiales</taxon>
        <taxon>Chromatiaceae</taxon>
        <taxon>Thiodictyon</taxon>
    </lineage>
</organism>
<dbReference type="EMBL" id="CP020370">
    <property type="protein sequence ID" value="AUB81292.1"/>
    <property type="molecule type" value="Genomic_DNA"/>
</dbReference>
<evidence type="ECO:0000256" key="2">
    <source>
        <dbReference type="SAM" id="Phobius"/>
    </source>
</evidence>
<feature type="region of interest" description="Disordered" evidence="1">
    <location>
        <begin position="179"/>
        <end position="207"/>
    </location>
</feature>
<feature type="region of interest" description="Disordered" evidence="1">
    <location>
        <begin position="257"/>
        <end position="304"/>
    </location>
</feature>
<evidence type="ECO:0000313" key="5">
    <source>
        <dbReference type="Proteomes" id="UP000232638"/>
    </source>
</evidence>
<keyword evidence="2" id="KW-0812">Transmembrane</keyword>
<gene>
    <name evidence="4" type="ORF">THSYN_10220</name>
</gene>
<keyword evidence="5" id="KW-1185">Reference proteome</keyword>
<reference evidence="4 5" key="1">
    <citation type="submission" date="2017-03" db="EMBL/GenBank/DDBJ databases">
        <title>Complete genome sequence of Candidatus 'Thiodictyon syntrophicum' sp. nov. strain Cad16T, a photolithoautotroph purple sulfur bacterium isolated from an alpine meromictic lake.</title>
        <authorList>
            <person name="Luedin S.M."/>
            <person name="Pothier J.F."/>
            <person name="Danza F."/>
            <person name="Storelli N."/>
            <person name="Wittwer M."/>
            <person name="Tonolla M."/>
        </authorList>
    </citation>
    <scope>NUCLEOTIDE SEQUENCE [LARGE SCALE GENOMIC DNA]</scope>
    <source>
        <strain evidence="4 5">Cad16T</strain>
    </source>
</reference>
<accession>A0A2K8U6S7</accession>
<dbReference type="AlphaFoldDB" id="A0A2K8U6S7"/>
<evidence type="ECO:0000259" key="3">
    <source>
        <dbReference type="Pfam" id="PF10881"/>
    </source>
</evidence>
<sequence length="304" mass="32651">MTIGGGGRGWPGTTEVGHFYFLLGLGGLLLLAFGLHLHRRFGRRGRLPFVLDQALFTPPQRAFLAVLERALGADFRVYGRVRVAEVIALRPRLDRAARRRAWALLGDRQFDFLICAAATGAIVGAVNLAPRSRRGRPPPRDALDRICAAAGLPFVRVREADDYAAAGLTDRLVQAMQPQDQPVPAPPVPGPVRSAPPPRREAAPDLHTLSEVVVEDAREPRLRSVAARPRAPTPTAVRVAAVAVVPVLPAAPAAPAVLPATQPPRREPTLAGPGDLDPGPAFQVNGGLEEEDDQDGRPARAWRR</sequence>
<protein>
    <recommendedName>
        <fullName evidence="3">DUF2726 domain-containing protein</fullName>
    </recommendedName>
</protein>
<feature type="domain" description="DUF2726" evidence="3">
    <location>
        <begin position="53"/>
        <end position="172"/>
    </location>
</feature>
<dbReference type="KEGG" id="tsy:THSYN_10220"/>
<dbReference type="InterPro" id="IPR024402">
    <property type="entry name" value="DUF2726"/>
</dbReference>
<dbReference type="Proteomes" id="UP000232638">
    <property type="component" value="Chromosome"/>
</dbReference>
<evidence type="ECO:0000313" key="4">
    <source>
        <dbReference type="EMBL" id="AUB81292.1"/>
    </source>
</evidence>
<feature type="compositionally biased region" description="Pro residues" evidence="1">
    <location>
        <begin position="181"/>
        <end position="197"/>
    </location>
</feature>
<keyword evidence="2" id="KW-0472">Membrane</keyword>